<name>A0ABN9HBS3_9NEOB</name>
<feature type="non-terminal residue" evidence="1">
    <location>
        <position position="1"/>
    </location>
</feature>
<keyword evidence="2" id="KW-1185">Reference proteome</keyword>
<dbReference type="Proteomes" id="UP001162483">
    <property type="component" value="Unassembled WGS sequence"/>
</dbReference>
<evidence type="ECO:0000313" key="2">
    <source>
        <dbReference type="Proteomes" id="UP001162483"/>
    </source>
</evidence>
<accession>A0ABN9HBS3</accession>
<sequence>FPSCPLYSNKSGKTSFQCEEHLLLDSFHGNKCPNWNTPHYSCSGATQNFGFTLTSKQGWTDNS</sequence>
<gene>
    <name evidence="1" type="ORF">SPARVUS_LOCUS15642682</name>
</gene>
<organism evidence="1 2">
    <name type="scientific">Staurois parvus</name>
    <dbReference type="NCBI Taxonomy" id="386267"/>
    <lineage>
        <taxon>Eukaryota</taxon>
        <taxon>Metazoa</taxon>
        <taxon>Chordata</taxon>
        <taxon>Craniata</taxon>
        <taxon>Vertebrata</taxon>
        <taxon>Euteleostomi</taxon>
        <taxon>Amphibia</taxon>
        <taxon>Batrachia</taxon>
        <taxon>Anura</taxon>
        <taxon>Neobatrachia</taxon>
        <taxon>Ranoidea</taxon>
        <taxon>Ranidae</taxon>
        <taxon>Staurois</taxon>
    </lineage>
</organism>
<reference evidence="1" key="1">
    <citation type="submission" date="2023-05" db="EMBL/GenBank/DDBJ databases">
        <authorList>
            <person name="Stuckert A."/>
        </authorList>
    </citation>
    <scope>NUCLEOTIDE SEQUENCE</scope>
</reference>
<comment type="caution">
    <text evidence="1">The sequence shown here is derived from an EMBL/GenBank/DDBJ whole genome shotgun (WGS) entry which is preliminary data.</text>
</comment>
<protein>
    <submittedName>
        <fullName evidence="1">Uncharacterized protein</fullName>
    </submittedName>
</protein>
<dbReference type="EMBL" id="CATNWA010020395">
    <property type="protein sequence ID" value="CAI9618143.1"/>
    <property type="molecule type" value="Genomic_DNA"/>
</dbReference>
<evidence type="ECO:0000313" key="1">
    <source>
        <dbReference type="EMBL" id="CAI9618143.1"/>
    </source>
</evidence>
<proteinExistence type="predicted"/>